<feature type="modified residue" description="4-aspartylphosphate" evidence="8">
    <location>
        <position position="66"/>
    </location>
</feature>
<evidence type="ECO:0000256" key="9">
    <source>
        <dbReference type="PROSITE-ProRule" id="PRU01091"/>
    </source>
</evidence>
<dbReference type="GO" id="GO:0006355">
    <property type="term" value="P:regulation of DNA-templated transcription"/>
    <property type="evidence" value="ECO:0007669"/>
    <property type="project" value="InterPro"/>
</dbReference>
<evidence type="ECO:0000256" key="6">
    <source>
        <dbReference type="ARBA" id="ARBA00023163"/>
    </source>
</evidence>
<keyword evidence="5 9" id="KW-0238">DNA-binding</keyword>
<evidence type="ECO:0000256" key="3">
    <source>
        <dbReference type="ARBA" id="ARBA00023012"/>
    </source>
</evidence>
<dbReference type="GO" id="GO:0032993">
    <property type="term" value="C:protein-DNA complex"/>
    <property type="evidence" value="ECO:0007669"/>
    <property type="project" value="TreeGrafter"/>
</dbReference>
<evidence type="ECO:0000256" key="5">
    <source>
        <dbReference type="ARBA" id="ARBA00023125"/>
    </source>
</evidence>
<dbReference type="PROSITE" id="PS50110">
    <property type="entry name" value="RESPONSE_REGULATORY"/>
    <property type="match status" value="1"/>
</dbReference>
<protein>
    <recommendedName>
        <fullName evidence="1">Stage 0 sporulation protein A homolog</fullName>
    </recommendedName>
</protein>
<dbReference type="Gene3D" id="6.10.250.690">
    <property type="match status" value="1"/>
</dbReference>
<dbReference type="CDD" id="cd00383">
    <property type="entry name" value="trans_reg_C"/>
    <property type="match status" value="1"/>
</dbReference>
<dbReference type="SMART" id="SM00448">
    <property type="entry name" value="REC"/>
    <property type="match status" value="1"/>
</dbReference>
<keyword evidence="6" id="KW-0804">Transcription</keyword>
<dbReference type="SUPFAM" id="SSF52172">
    <property type="entry name" value="CheY-like"/>
    <property type="match status" value="1"/>
</dbReference>
<evidence type="ECO:0000313" key="13">
    <source>
        <dbReference type="Proteomes" id="UP000002068"/>
    </source>
</evidence>
<organism evidence="12 13">
    <name type="scientific">Clostridioides difficile (strain CD196)</name>
    <name type="common">Peptoclostridium difficile</name>
    <dbReference type="NCBI Taxonomy" id="645462"/>
    <lineage>
        <taxon>Bacteria</taxon>
        <taxon>Bacillati</taxon>
        <taxon>Bacillota</taxon>
        <taxon>Clostridia</taxon>
        <taxon>Peptostreptococcales</taxon>
        <taxon>Peptostreptococcaceae</taxon>
        <taxon>Clostridioides</taxon>
    </lineage>
</organism>
<dbReference type="GO" id="GO:0000976">
    <property type="term" value="F:transcription cis-regulatory region binding"/>
    <property type="evidence" value="ECO:0007669"/>
    <property type="project" value="TreeGrafter"/>
</dbReference>
<evidence type="ECO:0000256" key="1">
    <source>
        <dbReference type="ARBA" id="ARBA00018672"/>
    </source>
</evidence>
<feature type="DNA-binding region" description="OmpR/PhoB-type" evidence="9">
    <location>
        <begin position="143"/>
        <end position="242"/>
    </location>
</feature>
<evidence type="ECO:0000256" key="4">
    <source>
        <dbReference type="ARBA" id="ARBA00023015"/>
    </source>
</evidence>
<evidence type="ECO:0000256" key="2">
    <source>
        <dbReference type="ARBA" id="ARBA00022553"/>
    </source>
</evidence>
<evidence type="ECO:0000256" key="8">
    <source>
        <dbReference type="PROSITE-ProRule" id="PRU00169"/>
    </source>
</evidence>
<evidence type="ECO:0000256" key="7">
    <source>
        <dbReference type="ARBA" id="ARBA00024867"/>
    </source>
</evidence>
<dbReference type="GO" id="GO:0005829">
    <property type="term" value="C:cytosol"/>
    <property type="evidence" value="ECO:0007669"/>
    <property type="project" value="TreeGrafter"/>
</dbReference>
<dbReference type="AlphaFoldDB" id="A0A0H3NBU0"/>
<name>A0A0H3NBU0_CLODC</name>
<dbReference type="Proteomes" id="UP000002068">
    <property type="component" value="Chromosome"/>
</dbReference>
<dbReference type="InterPro" id="IPR011006">
    <property type="entry name" value="CheY-like_superfamily"/>
</dbReference>
<dbReference type="FunFam" id="1.10.10.10:FF:000018">
    <property type="entry name" value="DNA-binding response regulator ResD"/>
    <property type="match status" value="1"/>
</dbReference>
<dbReference type="InterPro" id="IPR001867">
    <property type="entry name" value="OmpR/PhoB-type_DNA-bd"/>
</dbReference>
<dbReference type="InterPro" id="IPR039420">
    <property type="entry name" value="WalR-like"/>
</dbReference>
<dbReference type="EMBL" id="FN538970">
    <property type="protein sequence ID" value="CBA63261.1"/>
    <property type="molecule type" value="Genomic_DNA"/>
</dbReference>
<dbReference type="CDD" id="cd17574">
    <property type="entry name" value="REC_OmpR"/>
    <property type="match status" value="1"/>
</dbReference>
<proteinExistence type="predicted"/>
<comment type="function">
    <text evidence="7">May play the central regulatory role in sporulation. It may be an element of the effector pathway responsible for the activation of sporulation genes in response to nutritional stress. Spo0A may act in concert with spo0H (a sigma factor) to control the expression of some genes that are critical to the sporulation process.</text>
</comment>
<dbReference type="InterPro" id="IPR001789">
    <property type="entry name" value="Sig_transdc_resp-reg_receiver"/>
</dbReference>
<evidence type="ECO:0000259" key="10">
    <source>
        <dbReference type="PROSITE" id="PS50110"/>
    </source>
</evidence>
<accession>A0A0H3NBU0</accession>
<evidence type="ECO:0000259" key="11">
    <source>
        <dbReference type="PROSITE" id="PS51755"/>
    </source>
</evidence>
<keyword evidence="3" id="KW-0902">Two-component regulatory system</keyword>
<dbReference type="SMART" id="SM00862">
    <property type="entry name" value="Trans_reg_C"/>
    <property type="match status" value="1"/>
</dbReference>
<gene>
    <name evidence="12" type="ordered locus">CD196_1702</name>
</gene>
<dbReference type="Pfam" id="PF00072">
    <property type="entry name" value="Response_reg"/>
    <property type="match status" value="1"/>
</dbReference>
<dbReference type="SMR" id="A0A0H3NBU0"/>
<dbReference type="Gene3D" id="1.10.10.10">
    <property type="entry name" value="Winged helix-like DNA-binding domain superfamily/Winged helix DNA-binding domain"/>
    <property type="match status" value="1"/>
</dbReference>
<keyword evidence="4" id="KW-0805">Transcription regulation</keyword>
<feature type="domain" description="Response regulatory" evidence="10">
    <location>
        <begin position="16"/>
        <end position="131"/>
    </location>
</feature>
<dbReference type="PROSITE" id="PS51755">
    <property type="entry name" value="OMPR_PHOB"/>
    <property type="match status" value="1"/>
</dbReference>
<keyword evidence="2 8" id="KW-0597">Phosphoprotein</keyword>
<dbReference type="Gene3D" id="3.40.50.2300">
    <property type="match status" value="1"/>
</dbReference>
<dbReference type="PANTHER" id="PTHR48111:SF54">
    <property type="entry name" value="STAGE 0 SPORULATION PROTEIN A HOMOLOG"/>
    <property type="match status" value="1"/>
</dbReference>
<dbReference type="GO" id="GO:0000156">
    <property type="term" value="F:phosphorelay response regulator activity"/>
    <property type="evidence" value="ECO:0007669"/>
    <property type="project" value="TreeGrafter"/>
</dbReference>
<evidence type="ECO:0000313" key="12">
    <source>
        <dbReference type="EMBL" id="CBA63261.1"/>
    </source>
</evidence>
<dbReference type="InterPro" id="IPR036388">
    <property type="entry name" value="WH-like_DNA-bd_sf"/>
</dbReference>
<dbReference type="Pfam" id="PF00486">
    <property type="entry name" value="Trans_reg_C"/>
    <property type="match status" value="1"/>
</dbReference>
<feature type="domain" description="OmpR/PhoB-type" evidence="11">
    <location>
        <begin position="143"/>
        <end position="242"/>
    </location>
</feature>
<dbReference type="KEGG" id="cdc:CD196_1702"/>
<reference evidence="12 13" key="1">
    <citation type="journal article" date="2009" name="Genome Biol.">
        <title>Comparative genome and phenotypic analysis of Clostridium difficile 027 strains provides insight into the evolution of a hypervirulent bacterium.</title>
        <authorList>
            <person name="Stabler R.A."/>
            <person name="He M."/>
            <person name="Dawson L."/>
            <person name="Martin M."/>
            <person name="Valiente E."/>
            <person name="Corton C."/>
            <person name="Lawley T.D."/>
            <person name="Sebaihia M."/>
            <person name="Quail M.A."/>
            <person name="Rose G."/>
            <person name="Gerding D.N."/>
            <person name="Gibert M."/>
            <person name="Popoff M.R."/>
            <person name="Parkhill J."/>
            <person name="Dougan G."/>
            <person name="Wren B.W."/>
        </authorList>
    </citation>
    <scope>NUCLEOTIDE SEQUENCE [LARGE SCALE GENOMIC DNA]</scope>
    <source>
        <strain evidence="12 13">CD196</strain>
    </source>
</reference>
<dbReference type="HOGENOM" id="CLU_000445_30_4_9"/>
<dbReference type="PANTHER" id="PTHR48111">
    <property type="entry name" value="REGULATOR OF RPOS"/>
    <property type="match status" value="1"/>
</dbReference>
<sequence length="244" mass="28281">MVNIILNWRFYFMKEKILILEDEIGIRSFVSINLKREGYEIVEAGTGREAIEKMTTENDITIALLDVMLPDISGIEVCKFIRENFDQVGIIMLTAKAQEDDKIEGFISGADDYIIKPFSIKELLVRVSALLRRVAKDDSSVKSSEIVSPPFILDIDKRKLFKNGKEIELTPTEFSIVKYLISNAKQSLSRDQILDEVWGTNYLYDFKIVDVNIRRIRNKIEDDPSKPKYIQTIWGYGYCFRKEE</sequence>